<evidence type="ECO:0000256" key="3">
    <source>
        <dbReference type="ARBA" id="ARBA00023163"/>
    </source>
</evidence>
<sequence>MSITHKILLSRNKLPTSGRRIADWIIANPEEVLALTSQELATKIEVGQSSIVKFTQRLGYRGFSQFKRALIEEMSRKSAIQHAPLHANIETSDSTATIIQKLIKAKSEAIFQTSNALINSPFESVINLVDQANRVQIVGMGGSALSGKDLAYKLLKLGVAVISEFDSHVQVGIARTLGPKDVQIALSFSGQTKEINAAAEAAKERGATVVALTAPTPSELRDLADFNLDTIADESQHRASSMSARTAQNVVTDALFISLVKLRGDSGQEMIQDIASHIKQLS</sequence>
<reference evidence="6 7" key="1">
    <citation type="submission" date="2016-09" db="EMBL/GenBank/DDBJ databases">
        <title>Genomic Taxonomy of the Vibrionaceae.</title>
        <authorList>
            <person name="Gonzalez-Castillo A."/>
            <person name="Gomez-Gil B."/>
            <person name="Enciso-Ibarra K."/>
        </authorList>
    </citation>
    <scope>NUCLEOTIDE SEQUENCE [LARGE SCALE GENOMIC DNA]</scope>
    <source>
        <strain evidence="6 7">CAIM 703</strain>
    </source>
</reference>
<evidence type="ECO:0000313" key="7">
    <source>
        <dbReference type="Proteomes" id="UP000186313"/>
    </source>
</evidence>
<comment type="caution">
    <text evidence="6">The sequence shown here is derived from an EMBL/GenBank/DDBJ whole genome shotgun (WGS) entry which is preliminary data.</text>
</comment>
<dbReference type="OrthoDB" id="3684496at2"/>
<feature type="domain" description="SIS" evidence="5">
    <location>
        <begin position="125"/>
        <end position="265"/>
    </location>
</feature>
<dbReference type="InterPro" id="IPR036388">
    <property type="entry name" value="WH-like_DNA-bd_sf"/>
</dbReference>
<protein>
    <submittedName>
        <fullName evidence="6">XRE family transcriptional regulator</fullName>
    </submittedName>
</protein>
<dbReference type="InterPro" id="IPR001347">
    <property type="entry name" value="SIS_dom"/>
</dbReference>
<dbReference type="Proteomes" id="UP000186313">
    <property type="component" value="Unassembled WGS sequence"/>
</dbReference>
<keyword evidence="1" id="KW-0805">Transcription regulation</keyword>
<dbReference type="RefSeq" id="WP_075707267.1">
    <property type="nucleotide sequence ID" value="NZ_MJMJ01000011.1"/>
</dbReference>
<evidence type="ECO:0000259" key="5">
    <source>
        <dbReference type="PROSITE" id="PS51464"/>
    </source>
</evidence>
<dbReference type="InterPro" id="IPR047640">
    <property type="entry name" value="RpiR-like"/>
</dbReference>
<evidence type="ECO:0000259" key="4">
    <source>
        <dbReference type="PROSITE" id="PS51071"/>
    </source>
</evidence>
<gene>
    <name evidence="6" type="ORF">BIY22_18960</name>
</gene>
<dbReference type="GO" id="GO:0097367">
    <property type="term" value="F:carbohydrate derivative binding"/>
    <property type="evidence" value="ECO:0007669"/>
    <property type="project" value="InterPro"/>
</dbReference>
<dbReference type="STRING" id="1381081.BIY22_18960"/>
<dbReference type="Gene3D" id="1.10.10.10">
    <property type="entry name" value="Winged helix-like DNA-binding domain superfamily/Winged helix DNA-binding domain"/>
    <property type="match status" value="1"/>
</dbReference>
<dbReference type="GO" id="GO:1901135">
    <property type="term" value="P:carbohydrate derivative metabolic process"/>
    <property type="evidence" value="ECO:0007669"/>
    <property type="project" value="InterPro"/>
</dbReference>
<dbReference type="CDD" id="cd05013">
    <property type="entry name" value="SIS_RpiR"/>
    <property type="match status" value="1"/>
</dbReference>
<evidence type="ECO:0000313" key="6">
    <source>
        <dbReference type="EMBL" id="OLQ90978.1"/>
    </source>
</evidence>
<feature type="domain" description="HTH rpiR-type" evidence="4">
    <location>
        <begin position="1"/>
        <end position="77"/>
    </location>
</feature>
<keyword evidence="2" id="KW-0238">DNA-binding</keyword>
<dbReference type="PANTHER" id="PTHR30514:SF17">
    <property type="entry name" value="HTH-TYPE TRANSCRIPTIONAL REGULATOR MURR"/>
    <property type="match status" value="1"/>
</dbReference>
<dbReference type="AlphaFoldDB" id="A0A1Q9HKP6"/>
<dbReference type="InterPro" id="IPR009057">
    <property type="entry name" value="Homeodomain-like_sf"/>
</dbReference>
<dbReference type="GO" id="GO:0003700">
    <property type="term" value="F:DNA-binding transcription factor activity"/>
    <property type="evidence" value="ECO:0007669"/>
    <property type="project" value="InterPro"/>
</dbReference>
<dbReference type="PROSITE" id="PS51071">
    <property type="entry name" value="HTH_RPIR"/>
    <property type="match status" value="1"/>
</dbReference>
<dbReference type="SUPFAM" id="SSF46689">
    <property type="entry name" value="Homeodomain-like"/>
    <property type="match status" value="1"/>
</dbReference>
<name>A0A1Q9HKP6_9VIBR</name>
<evidence type="ECO:0000256" key="1">
    <source>
        <dbReference type="ARBA" id="ARBA00023015"/>
    </source>
</evidence>
<dbReference type="PANTHER" id="PTHR30514">
    <property type="entry name" value="GLUCOKINASE"/>
    <property type="match status" value="1"/>
</dbReference>
<organism evidence="6 7">
    <name type="scientific">Vibrio panuliri</name>
    <dbReference type="NCBI Taxonomy" id="1381081"/>
    <lineage>
        <taxon>Bacteria</taxon>
        <taxon>Pseudomonadati</taxon>
        <taxon>Pseudomonadota</taxon>
        <taxon>Gammaproteobacteria</taxon>
        <taxon>Vibrionales</taxon>
        <taxon>Vibrionaceae</taxon>
        <taxon>Vibrio</taxon>
    </lineage>
</organism>
<dbReference type="EMBL" id="MJMJ01000011">
    <property type="protein sequence ID" value="OLQ90978.1"/>
    <property type="molecule type" value="Genomic_DNA"/>
</dbReference>
<dbReference type="Pfam" id="PF01380">
    <property type="entry name" value="SIS"/>
    <property type="match status" value="1"/>
</dbReference>
<dbReference type="InterPro" id="IPR035472">
    <property type="entry name" value="RpiR-like_SIS"/>
</dbReference>
<keyword evidence="3" id="KW-0804">Transcription</keyword>
<dbReference type="Pfam" id="PF01418">
    <property type="entry name" value="HTH_6"/>
    <property type="match status" value="1"/>
</dbReference>
<dbReference type="SUPFAM" id="SSF53697">
    <property type="entry name" value="SIS domain"/>
    <property type="match status" value="1"/>
</dbReference>
<proteinExistence type="predicted"/>
<dbReference type="GO" id="GO:0003677">
    <property type="term" value="F:DNA binding"/>
    <property type="evidence" value="ECO:0007669"/>
    <property type="project" value="UniProtKB-KW"/>
</dbReference>
<dbReference type="InterPro" id="IPR046348">
    <property type="entry name" value="SIS_dom_sf"/>
</dbReference>
<accession>A0A1Q9HKP6</accession>
<dbReference type="PROSITE" id="PS51464">
    <property type="entry name" value="SIS"/>
    <property type="match status" value="1"/>
</dbReference>
<dbReference type="InterPro" id="IPR000281">
    <property type="entry name" value="HTH_RpiR"/>
</dbReference>
<evidence type="ECO:0000256" key="2">
    <source>
        <dbReference type="ARBA" id="ARBA00023125"/>
    </source>
</evidence>
<dbReference type="Gene3D" id="3.40.50.10490">
    <property type="entry name" value="Glucose-6-phosphate isomerase like protein, domain 1"/>
    <property type="match status" value="1"/>
</dbReference>